<proteinExistence type="predicted"/>
<evidence type="ECO:0000313" key="3">
    <source>
        <dbReference type="Proteomes" id="UP000184356"/>
    </source>
</evidence>
<accession>A0A1L9T325</accession>
<dbReference type="OrthoDB" id="4480678at2759"/>
<name>A0A1L9T325_9EURO</name>
<reference evidence="3" key="1">
    <citation type="journal article" date="2017" name="Genome Biol.">
        <title>Comparative genomics reveals high biological diversity and specific adaptations in the industrially and medically important fungal genus Aspergillus.</title>
        <authorList>
            <person name="de Vries R.P."/>
            <person name="Riley R."/>
            <person name="Wiebenga A."/>
            <person name="Aguilar-Osorio G."/>
            <person name="Amillis S."/>
            <person name="Uchima C.A."/>
            <person name="Anderluh G."/>
            <person name="Asadollahi M."/>
            <person name="Askin M."/>
            <person name="Barry K."/>
            <person name="Battaglia E."/>
            <person name="Bayram O."/>
            <person name="Benocci T."/>
            <person name="Braus-Stromeyer S.A."/>
            <person name="Caldana C."/>
            <person name="Canovas D."/>
            <person name="Cerqueira G.C."/>
            <person name="Chen F."/>
            <person name="Chen W."/>
            <person name="Choi C."/>
            <person name="Clum A."/>
            <person name="Dos Santos R.A."/>
            <person name="Damasio A.R."/>
            <person name="Diallinas G."/>
            <person name="Emri T."/>
            <person name="Fekete E."/>
            <person name="Flipphi M."/>
            <person name="Freyberg S."/>
            <person name="Gallo A."/>
            <person name="Gournas C."/>
            <person name="Habgood R."/>
            <person name="Hainaut M."/>
            <person name="Harispe M.L."/>
            <person name="Henrissat B."/>
            <person name="Hilden K.S."/>
            <person name="Hope R."/>
            <person name="Hossain A."/>
            <person name="Karabika E."/>
            <person name="Karaffa L."/>
            <person name="Karanyi Z."/>
            <person name="Krasevec N."/>
            <person name="Kuo A."/>
            <person name="Kusch H."/>
            <person name="LaButti K."/>
            <person name="Lagendijk E.L."/>
            <person name="Lapidus A."/>
            <person name="Levasseur A."/>
            <person name="Lindquist E."/>
            <person name="Lipzen A."/>
            <person name="Logrieco A.F."/>
            <person name="MacCabe A."/>
            <person name="Maekelae M.R."/>
            <person name="Malavazi I."/>
            <person name="Melin P."/>
            <person name="Meyer V."/>
            <person name="Mielnichuk N."/>
            <person name="Miskei M."/>
            <person name="Molnar A.P."/>
            <person name="Mule G."/>
            <person name="Ngan C.Y."/>
            <person name="Orejas M."/>
            <person name="Orosz E."/>
            <person name="Ouedraogo J.P."/>
            <person name="Overkamp K.M."/>
            <person name="Park H.-S."/>
            <person name="Perrone G."/>
            <person name="Piumi F."/>
            <person name="Punt P.J."/>
            <person name="Ram A.F."/>
            <person name="Ramon A."/>
            <person name="Rauscher S."/>
            <person name="Record E."/>
            <person name="Riano-Pachon D.M."/>
            <person name="Robert V."/>
            <person name="Roehrig J."/>
            <person name="Ruller R."/>
            <person name="Salamov A."/>
            <person name="Salih N.S."/>
            <person name="Samson R.A."/>
            <person name="Sandor E."/>
            <person name="Sanguinetti M."/>
            <person name="Schuetze T."/>
            <person name="Sepcic K."/>
            <person name="Shelest E."/>
            <person name="Sherlock G."/>
            <person name="Sophianopoulou V."/>
            <person name="Squina F.M."/>
            <person name="Sun H."/>
            <person name="Susca A."/>
            <person name="Todd R.B."/>
            <person name="Tsang A."/>
            <person name="Unkles S.E."/>
            <person name="van de Wiele N."/>
            <person name="van Rossen-Uffink D."/>
            <person name="Oliveira J.V."/>
            <person name="Vesth T.C."/>
            <person name="Visser J."/>
            <person name="Yu J.-H."/>
            <person name="Zhou M."/>
            <person name="Andersen M.R."/>
            <person name="Archer D.B."/>
            <person name="Baker S.E."/>
            <person name="Benoit I."/>
            <person name="Brakhage A.A."/>
            <person name="Braus G.H."/>
            <person name="Fischer R."/>
            <person name="Frisvad J.C."/>
            <person name="Goldman G.H."/>
            <person name="Houbraken J."/>
            <person name="Oakley B."/>
            <person name="Pocsi I."/>
            <person name="Scazzocchio C."/>
            <person name="Seiboth B."/>
            <person name="vanKuyk P.A."/>
            <person name="Wortman J."/>
            <person name="Dyer P.S."/>
            <person name="Grigoriev I.V."/>
        </authorList>
    </citation>
    <scope>NUCLEOTIDE SEQUENCE [LARGE SCALE GENOMIC DNA]</scope>
    <source>
        <strain evidence="3">CBS 593.65</strain>
    </source>
</reference>
<dbReference type="EMBL" id="KV878596">
    <property type="protein sequence ID" value="OJJ53818.1"/>
    <property type="molecule type" value="Genomic_DNA"/>
</dbReference>
<evidence type="ECO:0000313" key="2">
    <source>
        <dbReference type="EMBL" id="OJJ53818.1"/>
    </source>
</evidence>
<dbReference type="AlphaFoldDB" id="A0A1L9T325"/>
<keyword evidence="1" id="KW-0732">Signal</keyword>
<organism evidence="2 3">
    <name type="scientific">Aspergillus sydowii CBS 593.65</name>
    <dbReference type="NCBI Taxonomy" id="1036612"/>
    <lineage>
        <taxon>Eukaryota</taxon>
        <taxon>Fungi</taxon>
        <taxon>Dikarya</taxon>
        <taxon>Ascomycota</taxon>
        <taxon>Pezizomycotina</taxon>
        <taxon>Eurotiomycetes</taxon>
        <taxon>Eurotiomycetidae</taxon>
        <taxon>Eurotiales</taxon>
        <taxon>Aspergillaceae</taxon>
        <taxon>Aspergillus</taxon>
        <taxon>Aspergillus subgen. Nidulantes</taxon>
    </lineage>
</organism>
<feature type="chain" id="PRO_5012295883" evidence="1">
    <location>
        <begin position="20"/>
        <end position="137"/>
    </location>
</feature>
<dbReference type="Proteomes" id="UP000184356">
    <property type="component" value="Unassembled WGS sequence"/>
</dbReference>
<feature type="signal peptide" evidence="1">
    <location>
        <begin position="1"/>
        <end position="19"/>
    </location>
</feature>
<sequence>MRVSNLLLIVPIMANTALGAIAIYIDEGNGGIVNFSYEAAYWTGPPTDDFSGDLPGFDTCQIQSPGSSCEVGGYKLTLSATGVSGCNQGVDVESASIENSSGDKIENVNGDDRCSEKEYCDVGAVGGFKRNGWVCDF</sequence>
<evidence type="ECO:0000256" key="1">
    <source>
        <dbReference type="SAM" id="SignalP"/>
    </source>
</evidence>
<dbReference type="VEuPathDB" id="FungiDB:ASPSYDRAFT_36052"/>
<protein>
    <submittedName>
        <fullName evidence="2">Uncharacterized protein</fullName>
    </submittedName>
</protein>
<dbReference type="RefSeq" id="XP_040697624.1">
    <property type="nucleotide sequence ID" value="XM_040845389.1"/>
</dbReference>
<gene>
    <name evidence="2" type="ORF">ASPSYDRAFT_36052</name>
</gene>
<dbReference type="GeneID" id="63761462"/>
<keyword evidence="3" id="KW-1185">Reference proteome</keyword>